<dbReference type="AlphaFoldDB" id="A0A0A9CWV7"/>
<sequence>MNPIRYVTRLLAFARNARFSSTSTTSTKEAASMPPCRPLVAGRFRQST</sequence>
<dbReference type="EMBL" id="GBRH01221923">
    <property type="protein sequence ID" value="JAD75972.1"/>
    <property type="molecule type" value="Transcribed_RNA"/>
</dbReference>
<name>A0A0A9CWV7_ARUDO</name>
<proteinExistence type="predicted"/>
<accession>A0A0A9CWV7</accession>
<evidence type="ECO:0000256" key="1">
    <source>
        <dbReference type="SAM" id="MobiDB-lite"/>
    </source>
</evidence>
<feature type="region of interest" description="Disordered" evidence="1">
    <location>
        <begin position="20"/>
        <end position="48"/>
    </location>
</feature>
<protein>
    <submittedName>
        <fullName evidence="2">Uncharacterized protein</fullName>
    </submittedName>
</protein>
<evidence type="ECO:0000313" key="2">
    <source>
        <dbReference type="EMBL" id="JAD75972.1"/>
    </source>
</evidence>
<reference evidence="2" key="2">
    <citation type="journal article" date="2015" name="Data Brief">
        <title>Shoot transcriptome of the giant reed, Arundo donax.</title>
        <authorList>
            <person name="Barrero R.A."/>
            <person name="Guerrero F.D."/>
            <person name="Moolhuijzen P."/>
            <person name="Goolsby J.A."/>
            <person name="Tidwell J."/>
            <person name="Bellgard S.E."/>
            <person name="Bellgard M.I."/>
        </authorList>
    </citation>
    <scope>NUCLEOTIDE SEQUENCE</scope>
    <source>
        <tissue evidence="2">Shoot tissue taken approximately 20 cm above the soil surface</tissue>
    </source>
</reference>
<organism evidence="2">
    <name type="scientific">Arundo donax</name>
    <name type="common">Giant reed</name>
    <name type="synonym">Donax arundinaceus</name>
    <dbReference type="NCBI Taxonomy" id="35708"/>
    <lineage>
        <taxon>Eukaryota</taxon>
        <taxon>Viridiplantae</taxon>
        <taxon>Streptophyta</taxon>
        <taxon>Embryophyta</taxon>
        <taxon>Tracheophyta</taxon>
        <taxon>Spermatophyta</taxon>
        <taxon>Magnoliopsida</taxon>
        <taxon>Liliopsida</taxon>
        <taxon>Poales</taxon>
        <taxon>Poaceae</taxon>
        <taxon>PACMAD clade</taxon>
        <taxon>Arundinoideae</taxon>
        <taxon>Arundineae</taxon>
        <taxon>Arundo</taxon>
    </lineage>
</organism>
<reference evidence="2" key="1">
    <citation type="submission" date="2014-09" db="EMBL/GenBank/DDBJ databases">
        <authorList>
            <person name="Magalhaes I.L.F."/>
            <person name="Oliveira U."/>
            <person name="Santos F.R."/>
            <person name="Vidigal T.H.D.A."/>
            <person name="Brescovit A.D."/>
            <person name="Santos A.J."/>
        </authorList>
    </citation>
    <scope>NUCLEOTIDE SEQUENCE</scope>
    <source>
        <tissue evidence="2">Shoot tissue taken approximately 20 cm above the soil surface</tissue>
    </source>
</reference>